<dbReference type="Proteomes" id="UP000789759">
    <property type="component" value="Unassembled WGS sequence"/>
</dbReference>
<proteinExistence type="predicted"/>
<name>A0A9N9KFM5_9GLOM</name>
<feature type="non-terminal residue" evidence="1">
    <location>
        <position position="1"/>
    </location>
</feature>
<dbReference type="EMBL" id="CAJVQA010056843">
    <property type="protein sequence ID" value="CAG8826072.1"/>
    <property type="molecule type" value="Genomic_DNA"/>
</dbReference>
<comment type="caution">
    <text evidence="1">The sequence shown here is derived from an EMBL/GenBank/DDBJ whole genome shotgun (WGS) entry which is preliminary data.</text>
</comment>
<protein>
    <submittedName>
        <fullName evidence="1">24625_t:CDS:1</fullName>
    </submittedName>
</protein>
<evidence type="ECO:0000313" key="2">
    <source>
        <dbReference type="Proteomes" id="UP000789759"/>
    </source>
</evidence>
<organism evidence="1 2">
    <name type="scientific">Cetraspora pellucida</name>
    <dbReference type="NCBI Taxonomy" id="1433469"/>
    <lineage>
        <taxon>Eukaryota</taxon>
        <taxon>Fungi</taxon>
        <taxon>Fungi incertae sedis</taxon>
        <taxon>Mucoromycota</taxon>
        <taxon>Glomeromycotina</taxon>
        <taxon>Glomeromycetes</taxon>
        <taxon>Diversisporales</taxon>
        <taxon>Gigasporaceae</taxon>
        <taxon>Cetraspora</taxon>
    </lineage>
</organism>
<sequence>QEIFRERRLTKRKAFEERNKRKRLEVRRRENKTNRMKKIQKQKGGSVVGGAVIQRIA</sequence>
<dbReference type="AlphaFoldDB" id="A0A9N9KFM5"/>
<reference evidence="1" key="1">
    <citation type="submission" date="2021-06" db="EMBL/GenBank/DDBJ databases">
        <authorList>
            <person name="Kallberg Y."/>
            <person name="Tangrot J."/>
            <person name="Rosling A."/>
        </authorList>
    </citation>
    <scope>NUCLEOTIDE SEQUENCE</scope>
    <source>
        <strain evidence="1">FL966</strain>
    </source>
</reference>
<keyword evidence="2" id="KW-1185">Reference proteome</keyword>
<gene>
    <name evidence="1" type="ORF">CPELLU_LOCUS20175</name>
</gene>
<accession>A0A9N9KFM5</accession>
<evidence type="ECO:0000313" key="1">
    <source>
        <dbReference type="EMBL" id="CAG8826072.1"/>
    </source>
</evidence>
<feature type="non-terminal residue" evidence="1">
    <location>
        <position position="57"/>
    </location>
</feature>